<name>A0A0A9FDK5_ARUDO</name>
<reference evidence="1" key="1">
    <citation type="submission" date="2014-09" db="EMBL/GenBank/DDBJ databases">
        <authorList>
            <person name="Magalhaes I.L.F."/>
            <person name="Oliveira U."/>
            <person name="Santos F.R."/>
            <person name="Vidigal T.H.D.A."/>
            <person name="Brescovit A.D."/>
            <person name="Santos A.J."/>
        </authorList>
    </citation>
    <scope>NUCLEOTIDE SEQUENCE</scope>
    <source>
        <tissue evidence="1">Shoot tissue taken approximately 20 cm above the soil surface</tissue>
    </source>
</reference>
<protein>
    <submittedName>
        <fullName evidence="1">Uncharacterized protein</fullName>
    </submittedName>
</protein>
<reference evidence="1" key="2">
    <citation type="journal article" date="2015" name="Data Brief">
        <title>Shoot transcriptome of the giant reed, Arundo donax.</title>
        <authorList>
            <person name="Barrero R.A."/>
            <person name="Guerrero F.D."/>
            <person name="Moolhuijzen P."/>
            <person name="Goolsby J.A."/>
            <person name="Tidwell J."/>
            <person name="Bellgard S.E."/>
            <person name="Bellgard M.I."/>
        </authorList>
    </citation>
    <scope>NUCLEOTIDE SEQUENCE</scope>
    <source>
        <tissue evidence="1">Shoot tissue taken approximately 20 cm above the soil surface</tissue>
    </source>
</reference>
<organism evidence="1">
    <name type="scientific">Arundo donax</name>
    <name type="common">Giant reed</name>
    <name type="synonym">Donax arundinaceus</name>
    <dbReference type="NCBI Taxonomy" id="35708"/>
    <lineage>
        <taxon>Eukaryota</taxon>
        <taxon>Viridiplantae</taxon>
        <taxon>Streptophyta</taxon>
        <taxon>Embryophyta</taxon>
        <taxon>Tracheophyta</taxon>
        <taxon>Spermatophyta</taxon>
        <taxon>Magnoliopsida</taxon>
        <taxon>Liliopsida</taxon>
        <taxon>Poales</taxon>
        <taxon>Poaceae</taxon>
        <taxon>PACMAD clade</taxon>
        <taxon>Arundinoideae</taxon>
        <taxon>Arundineae</taxon>
        <taxon>Arundo</taxon>
    </lineage>
</organism>
<accession>A0A0A9FDK5</accession>
<dbReference type="EMBL" id="GBRH01189695">
    <property type="protein sequence ID" value="JAE08201.1"/>
    <property type="molecule type" value="Transcribed_RNA"/>
</dbReference>
<sequence length="16" mass="1898">MMNSTARFLILGWPNF</sequence>
<proteinExistence type="predicted"/>
<dbReference type="AlphaFoldDB" id="A0A0A9FDK5"/>
<evidence type="ECO:0000313" key="1">
    <source>
        <dbReference type="EMBL" id="JAE08201.1"/>
    </source>
</evidence>